<dbReference type="Proteomes" id="UP000037747">
    <property type="component" value="Unassembled WGS sequence"/>
</dbReference>
<feature type="transmembrane region" description="Helical" evidence="2">
    <location>
        <begin position="6"/>
        <end position="25"/>
    </location>
</feature>
<proteinExistence type="predicted"/>
<dbReference type="OrthoDB" id="166447at2157"/>
<evidence type="ECO:0000256" key="1">
    <source>
        <dbReference type="SAM" id="MobiDB-lite"/>
    </source>
</evidence>
<gene>
    <name evidence="3" type="ORF">AMR74_01090</name>
</gene>
<feature type="transmembrane region" description="Helical" evidence="2">
    <location>
        <begin position="63"/>
        <end position="79"/>
    </location>
</feature>
<evidence type="ECO:0000313" key="3">
    <source>
        <dbReference type="EMBL" id="KOX97530.1"/>
    </source>
</evidence>
<reference evidence="3 4" key="1">
    <citation type="submission" date="2015-08" db="EMBL/GenBank/DDBJ databases">
        <title>Genomes of Isolates from Cabo Rojo, PR.</title>
        <authorList>
            <person name="Sanchez-Nieves R.L."/>
            <person name="Montalvo-Rodriguez R."/>
        </authorList>
    </citation>
    <scope>NUCLEOTIDE SEQUENCE [LARGE SCALE GENOMIC DNA]</scope>
    <source>
        <strain evidence="3 4">5</strain>
    </source>
</reference>
<dbReference type="STRING" id="1765655.AMR74_01090"/>
<keyword evidence="4" id="KW-1185">Reference proteome</keyword>
<keyword evidence="2" id="KW-0472">Membrane</keyword>
<protein>
    <submittedName>
        <fullName evidence="3">Uncharacterized protein</fullName>
    </submittedName>
</protein>
<name>A0A0N0BS05_9EURY</name>
<accession>A0A0N0BS05</accession>
<feature type="transmembrane region" description="Helical" evidence="2">
    <location>
        <begin position="37"/>
        <end position="57"/>
    </location>
</feature>
<comment type="caution">
    <text evidence="3">The sequence shown here is derived from an EMBL/GenBank/DDBJ whole genome shotgun (WGS) entry which is preliminary data.</text>
</comment>
<evidence type="ECO:0000256" key="2">
    <source>
        <dbReference type="SAM" id="Phobius"/>
    </source>
</evidence>
<dbReference type="EMBL" id="LIST01000001">
    <property type="protein sequence ID" value="KOX97530.1"/>
    <property type="molecule type" value="Genomic_DNA"/>
</dbReference>
<evidence type="ECO:0000313" key="4">
    <source>
        <dbReference type="Proteomes" id="UP000037747"/>
    </source>
</evidence>
<keyword evidence="2" id="KW-0812">Transmembrane</keyword>
<keyword evidence="2" id="KW-1133">Transmembrane helix</keyword>
<sequence>MTVTTALVGGGGAVTVALIAAAVYRDAARVGVDLGSPATWAALVVLTGGASLVTFVLVPDAPLPGVLVLTVLGPLLYLLERDDSMNGDAAADPTQLPSQSGESADPGDDPER</sequence>
<dbReference type="PATRIC" id="fig|1705389.3.peg.483"/>
<feature type="region of interest" description="Disordered" evidence="1">
    <location>
        <begin position="87"/>
        <end position="112"/>
    </location>
</feature>
<dbReference type="RefSeq" id="WP_053770230.1">
    <property type="nucleotide sequence ID" value="NZ_LIST01000001.1"/>
</dbReference>
<organism evidence="3 4">
    <name type="scientific">Halorubrum tropicale</name>
    <dbReference type="NCBI Taxonomy" id="1765655"/>
    <lineage>
        <taxon>Archaea</taxon>
        <taxon>Methanobacteriati</taxon>
        <taxon>Methanobacteriota</taxon>
        <taxon>Stenosarchaea group</taxon>
        <taxon>Halobacteria</taxon>
        <taxon>Halobacteriales</taxon>
        <taxon>Haloferacaceae</taxon>
        <taxon>Halorubrum</taxon>
    </lineage>
</organism>
<dbReference type="AlphaFoldDB" id="A0A0N0BS05"/>